<dbReference type="Gene3D" id="1.25.40.10">
    <property type="entry name" value="Tetratricopeptide repeat domain"/>
    <property type="match status" value="2"/>
</dbReference>
<dbReference type="InterPro" id="IPR011990">
    <property type="entry name" value="TPR-like_helical_dom_sf"/>
</dbReference>
<protein>
    <recommendedName>
        <fullName evidence="4">SAM domain-containing protein</fullName>
    </recommendedName>
</protein>
<evidence type="ECO:0000256" key="2">
    <source>
        <dbReference type="ARBA" id="ARBA00022803"/>
    </source>
</evidence>
<dbReference type="EMBL" id="CDMY01000859">
    <property type="protein sequence ID" value="CEM35629.1"/>
    <property type="molecule type" value="Genomic_DNA"/>
</dbReference>
<dbReference type="SMART" id="SM00454">
    <property type="entry name" value="SAM"/>
    <property type="match status" value="1"/>
</dbReference>
<dbReference type="STRING" id="1169540.A0A0G4GX70"/>
<dbReference type="SUPFAM" id="SSF52540">
    <property type="entry name" value="P-loop containing nucleoside triphosphate hydrolases"/>
    <property type="match status" value="1"/>
</dbReference>
<keyword evidence="1" id="KW-0677">Repeat</keyword>
<dbReference type="VEuPathDB" id="CryptoDB:Vbra_877"/>
<dbReference type="Pfam" id="PF07647">
    <property type="entry name" value="SAM_2"/>
    <property type="match status" value="1"/>
</dbReference>
<keyword evidence="2" id="KW-0802">TPR repeat</keyword>
<dbReference type="InterPro" id="IPR007111">
    <property type="entry name" value="NACHT_NTPase"/>
</dbReference>
<dbReference type="PRINTS" id="PR00364">
    <property type="entry name" value="DISEASERSIST"/>
</dbReference>
<feature type="compositionally biased region" description="Pro residues" evidence="3">
    <location>
        <begin position="350"/>
        <end position="360"/>
    </location>
</feature>
<dbReference type="Gene3D" id="1.10.150.50">
    <property type="entry name" value="Transcription Factor, Ets-1"/>
    <property type="match status" value="1"/>
</dbReference>
<evidence type="ECO:0000313" key="5">
    <source>
        <dbReference type="EMBL" id="CEM35629.1"/>
    </source>
</evidence>
<dbReference type="Pfam" id="PF13424">
    <property type="entry name" value="TPR_12"/>
    <property type="match status" value="2"/>
</dbReference>
<evidence type="ECO:0000256" key="3">
    <source>
        <dbReference type="SAM" id="MobiDB-lite"/>
    </source>
</evidence>
<dbReference type="PROSITE" id="PS50105">
    <property type="entry name" value="SAM_DOMAIN"/>
    <property type="match status" value="1"/>
</dbReference>
<dbReference type="SUPFAM" id="SSF48452">
    <property type="entry name" value="TPR-like"/>
    <property type="match status" value="2"/>
</dbReference>
<organism evidence="5 6">
    <name type="scientific">Vitrella brassicaformis (strain CCMP3155)</name>
    <dbReference type="NCBI Taxonomy" id="1169540"/>
    <lineage>
        <taxon>Eukaryota</taxon>
        <taxon>Sar</taxon>
        <taxon>Alveolata</taxon>
        <taxon>Colpodellida</taxon>
        <taxon>Vitrellaceae</taxon>
        <taxon>Vitrella</taxon>
    </lineage>
</organism>
<dbReference type="InterPro" id="IPR001660">
    <property type="entry name" value="SAM"/>
</dbReference>
<evidence type="ECO:0000256" key="1">
    <source>
        <dbReference type="ARBA" id="ARBA00022737"/>
    </source>
</evidence>
<reference evidence="5 6" key="1">
    <citation type="submission" date="2014-11" db="EMBL/GenBank/DDBJ databases">
        <authorList>
            <person name="Zhu J."/>
            <person name="Qi W."/>
            <person name="Song R."/>
        </authorList>
    </citation>
    <scope>NUCLEOTIDE SEQUENCE [LARGE SCALE GENOMIC DNA]</scope>
</reference>
<evidence type="ECO:0000313" key="6">
    <source>
        <dbReference type="Proteomes" id="UP000041254"/>
    </source>
</evidence>
<accession>A0A0G4GX70</accession>
<keyword evidence="6" id="KW-1185">Reference proteome</keyword>
<feature type="region of interest" description="Disordered" evidence="3">
    <location>
        <begin position="340"/>
        <end position="360"/>
    </location>
</feature>
<proteinExistence type="predicted"/>
<dbReference type="PANTHER" id="PTHR45641">
    <property type="entry name" value="TETRATRICOPEPTIDE REPEAT PROTEIN (AFU_ORTHOLOGUE AFUA_6G03870)"/>
    <property type="match status" value="1"/>
</dbReference>
<dbReference type="Gene3D" id="3.40.50.300">
    <property type="entry name" value="P-loop containing nucleotide triphosphate hydrolases"/>
    <property type="match status" value="1"/>
</dbReference>
<gene>
    <name evidence="5" type="ORF">Vbra_877</name>
</gene>
<evidence type="ECO:0000259" key="4">
    <source>
        <dbReference type="PROSITE" id="PS50105"/>
    </source>
</evidence>
<dbReference type="SMART" id="SM00028">
    <property type="entry name" value="TPR"/>
    <property type="match status" value="4"/>
</dbReference>
<dbReference type="InterPro" id="IPR013761">
    <property type="entry name" value="SAM/pointed_sf"/>
</dbReference>
<feature type="domain" description="SAM" evidence="4">
    <location>
        <begin position="7"/>
        <end position="52"/>
    </location>
</feature>
<feature type="region of interest" description="Disordered" evidence="3">
    <location>
        <begin position="904"/>
        <end position="928"/>
    </location>
</feature>
<dbReference type="Pfam" id="PF05729">
    <property type="entry name" value="NACHT"/>
    <property type="match status" value="1"/>
</dbReference>
<sequence>MSVCSEWSSEDTEEWLRWNGLSVDYVAAFRENHIRGDILMDLTAADLTDMGLEDHQQFFAARAALDSSSPSLPPSWRIRAIQKGDAATTMRRGSRREGAMDVVLTRSAPLMMQDSAADRHADRSITLMPCTLAGAIHHAEESVVQTLRGSTQRGLLAIKRALGTVEDIGTAVVRGCRVWHHTGPASEDGHLILEDHSGSGVPIAPSCVAELLHRSHQPAEDTAASVWRCDCVVLVTSDAQDAGTKIFDALVRSDASVSPPGVVAVELEGEDGNGSDEALRALYTTLMEGGTVEEAAESAQDKAPHAQIFTFSAATDLDADDDRAPLRPLLVDRRRRPPQLTDRINDTTSPYPPIDLPPLPHDGYMGSERNVWNVVRALRRVRAVWLMGVTGVGKSTVAAAAAHYVGCRSHYADGVAWVALEGCRDMECVTSTLERALKVRVVDGDGVDGGAHHPVPHVNGHRLLVFDQVDALLSHSGPSLLEWLSRLIRTAPRVTMIITARQAIPSHPSFAEETETIEIRGLSRTISVQFLLKQASSANQEMAEQLADLCGGLPAALRMAGNRLGDFRSSSLAPVALAPPSLNNHWEGDLFDRLLGPAVDGLPSAAHRALRLLSMLPGPFSLNAASAMLGSHPTAVSPVLATLQRAHLLTRHCQLYTLPSIVRLQQAASPPSIDIDTRRGMVRLIGWYAGVLLDASDRLERVKEGGGMGGMTADGAVRGYDEERVCVDEVVRWAERIHPAVFLLIVQAGRPVFLHRSSSAAYVALSESALTALVSLQHPTASPPSKPQPAPFIHNRPMDRQETTDMDGFVPVLLDSTTTAIPSSPPSPSLNTSLVSPEYDAPVSAESMAVDPEVIAEEMQSLHKMVQQSAAGLDKTGGPSATMVHLSVLSMVRMIERAMVGGGDKWDKNGQSMLPRPPVGPRPHVGGRKWWTDHPTDVQAVCDMLLDVAVASRELGRFVHAEHLLMHASRLLATVAFDQQKAEQSGACLLIRGEITAQMGRVKVMEGDSSTAEGLFRTAVDVFASGAPDSKVLANAIMNLATFYTDVRVDYPSAERLFRQCLRMRLRHTGLQHLDAAAVLSNLAILCCNTGRLREAKGYILESASIREALLGEDDLLVAASIHNLAAICEELGELEKAETLYDRCLAIRAHQLPEHDHRLAFTHTNMSILYAKMGRGDEAIDAARQALTIAEASLGHDHHKTCSIRGNLAAALVQKDERDGEGEGSGEAVRLLEECLACHERRQRGGDGLRPQSLIPIVTNLGKAREQQGDYKGGYEAYESALGICRTLYPAQPHPHTCRSLFFIARSAYRAMENEQQRHDALADTPRELCEWQDPLAPRVFPPSREEIVVFVRECEGHLKVLEERGECVLGEADRKVLHEMRQGLSLAS</sequence>
<dbReference type="InterPro" id="IPR027417">
    <property type="entry name" value="P-loop_NTPase"/>
</dbReference>
<dbReference type="InParanoid" id="A0A0G4GX70"/>
<dbReference type="InterPro" id="IPR019734">
    <property type="entry name" value="TPR_rpt"/>
</dbReference>
<dbReference type="SUPFAM" id="SSF47769">
    <property type="entry name" value="SAM/Pointed domain"/>
    <property type="match status" value="1"/>
</dbReference>
<dbReference type="Proteomes" id="UP000041254">
    <property type="component" value="Unassembled WGS sequence"/>
</dbReference>
<dbReference type="PANTHER" id="PTHR45641:SF19">
    <property type="entry name" value="NEPHROCYSTIN-3"/>
    <property type="match status" value="1"/>
</dbReference>
<name>A0A0G4GX70_VITBC</name>
<dbReference type="OrthoDB" id="311289at2759"/>